<dbReference type="PANTHER" id="PTHR43174:SF2">
    <property type="entry name" value="UDP-N-ACETYLGLUCOSAMINE 2-EPIMERASE"/>
    <property type="match status" value="1"/>
</dbReference>
<dbReference type="AlphaFoldDB" id="X1N7X6"/>
<proteinExistence type="inferred from homology"/>
<dbReference type="Pfam" id="PF02350">
    <property type="entry name" value="Epimerase_2"/>
    <property type="match status" value="1"/>
</dbReference>
<keyword evidence="1" id="KW-0413">Isomerase</keyword>
<dbReference type="InterPro" id="IPR029767">
    <property type="entry name" value="WecB-like"/>
</dbReference>
<dbReference type="EC" id="5.1.3.14" evidence="3"/>
<feature type="domain" description="UDP-N-acetylglucosamine 2-epimerase" evidence="4">
    <location>
        <begin position="33"/>
        <end position="187"/>
    </location>
</feature>
<comment type="caution">
    <text evidence="5">The sequence shown here is derived from an EMBL/GenBank/DDBJ whole genome shotgun (WGS) entry which is preliminary data.</text>
</comment>
<organism evidence="5">
    <name type="scientific">marine sediment metagenome</name>
    <dbReference type="NCBI Taxonomy" id="412755"/>
    <lineage>
        <taxon>unclassified sequences</taxon>
        <taxon>metagenomes</taxon>
        <taxon>ecological metagenomes</taxon>
    </lineage>
</organism>
<name>X1N7X6_9ZZZZ</name>
<gene>
    <name evidence="5" type="ORF">S06H3_38825</name>
</gene>
<accession>X1N7X6</accession>
<evidence type="ECO:0000256" key="3">
    <source>
        <dbReference type="ARBA" id="ARBA00038858"/>
    </source>
</evidence>
<reference evidence="5" key="1">
    <citation type="journal article" date="2014" name="Front. Microbiol.">
        <title>High frequency of phylogenetically diverse reductive dehalogenase-homologous genes in deep subseafloor sedimentary metagenomes.</title>
        <authorList>
            <person name="Kawai M."/>
            <person name="Futagami T."/>
            <person name="Toyoda A."/>
            <person name="Takaki Y."/>
            <person name="Nishi S."/>
            <person name="Hori S."/>
            <person name="Arai W."/>
            <person name="Tsubouchi T."/>
            <person name="Morono Y."/>
            <person name="Uchiyama I."/>
            <person name="Ito T."/>
            <person name="Fujiyama A."/>
            <person name="Inagaki F."/>
            <person name="Takami H."/>
        </authorList>
    </citation>
    <scope>NUCLEOTIDE SEQUENCE</scope>
    <source>
        <strain evidence="5">Expedition CK06-06</strain>
    </source>
</reference>
<dbReference type="Gene3D" id="3.40.50.2000">
    <property type="entry name" value="Glycogen Phosphorylase B"/>
    <property type="match status" value="1"/>
</dbReference>
<evidence type="ECO:0000259" key="4">
    <source>
        <dbReference type="Pfam" id="PF02350"/>
    </source>
</evidence>
<evidence type="ECO:0000313" key="5">
    <source>
        <dbReference type="EMBL" id="GAI39698.1"/>
    </source>
</evidence>
<dbReference type="InterPro" id="IPR003331">
    <property type="entry name" value="UDP_GlcNAc_Epimerase_2_dom"/>
</dbReference>
<feature type="non-terminal residue" evidence="5">
    <location>
        <position position="205"/>
    </location>
</feature>
<protein>
    <recommendedName>
        <fullName evidence="3">UDP-N-acetylglucosamine 2-epimerase (non-hydrolyzing)</fullName>
        <ecNumber evidence="3">5.1.3.14</ecNumber>
    </recommendedName>
</protein>
<dbReference type="GO" id="GO:0008761">
    <property type="term" value="F:UDP-N-acetylglucosamine 2-epimerase activity"/>
    <property type="evidence" value="ECO:0007669"/>
    <property type="project" value="UniProtKB-EC"/>
</dbReference>
<dbReference type="EMBL" id="BARV01023694">
    <property type="protein sequence ID" value="GAI39698.1"/>
    <property type="molecule type" value="Genomic_DNA"/>
</dbReference>
<sequence length="205" mass="22785">MKKLKILLVIGTRPEGIKLYPIYKELKRLPKLFNPLVIATGQHETLTQQVFEFFGFKPDFSFGVMQKNQTLSTLTLKLIPVLTNCFLGLEPDLVLVQGDTSSAFIASLAAYYAKVKLLDIEAGLRTGYLFNPFPEEANRKMIGTLAGFHAAPTETAKQNLLAENVKEDRIFITGSTIIDAMQYTLANSITPDMDKLLPRGAEDQA</sequence>
<dbReference type="SUPFAM" id="SSF53756">
    <property type="entry name" value="UDP-Glycosyltransferase/glycogen phosphorylase"/>
    <property type="match status" value="1"/>
</dbReference>
<dbReference type="PANTHER" id="PTHR43174">
    <property type="entry name" value="UDP-N-ACETYLGLUCOSAMINE 2-EPIMERASE"/>
    <property type="match status" value="1"/>
</dbReference>
<evidence type="ECO:0000256" key="2">
    <source>
        <dbReference type="ARBA" id="ARBA00038209"/>
    </source>
</evidence>
<evidence type="ECO:0000256" key="1">
    <source>
        <dbReference type="ARBA" id="ARBA00023235"/>
    </source>
</evidence>
<comment type="similarity">
    <text evidence="2">Belongs to the UDP-N-acetylglucosamine 2-epimerase family.</text>
</comment>